<dbReference type="Proteomes" id="UP000004162">
    <property type="component" value="Unassembled WGS sequence"/>
</dbReference>
<proteinExistence type="predicted"/>
<name>Q0YTK6_9CHLB</name>
<reference evidence="1 2" key="1">
    <citation type="submission" date="2006-07" db="EMBL/GenBank/DDBJ databases">
        <title>Annotation of the draft genome assembly of Chlorobium ferroxidans DSM 13031.</title>
        <authorList>
            <consortium name="US DOE Joint Genome Institute (JGI-ORNL)"/>
            <person name="Larimer F."/>
            <person name="Land M."/>
            <person name="Hauser L."/>
        </authorList>
    </citation>
    <scope>NUCLEOTIDE SEQUENCE [LARGE SCALE GENOMIC DNA]</scope>
    <source>
        <strain evidence="1 2">DSM 13031</strain>
    </source>
</reference>
<evidence type="ECO:0000313" key="1">
    <source>
        <dbReference type="EMBL" id="EAT59548.1"/>
    </source>
</evidence>
<dbReference type="EMBL" id="AASE01000003">
    <property type="protein sequence ID" value="EAT59548.1"/>
    <property type="molecule type" value="Genomic_DNA"/>
</dbReference>
<reference evidence="1 2" key="2">
    <citation type="submission" date="2006-07" db="EMBL/GenBank/DDBJ databases">
        <title>Sequencing of the draft genome and assembly of Chlorobium ferroxidans DSM 13031.</title>
        <authorList>
            <consortium name="US DOE Joint Genome Institute (JGI-PGF)"/>
            <person name="Copeland A."/>
            <person name="Lucas S."/>
            <person name="Lapidus A."/>
            <person name="Barry K."/>
            <person name="Glavina del Rio T."/>
            <person name="Dalin E."/>
            <person name="Tice H."/>
            <person name="Bruce D."/>
            <person name="Pitluck S."/>
            <person name="Richardson P."/>
        </authorList>
    </citation>
    <scope>NUCLEOTIDE SEQUENCE [LARGE SCALE GENOMIC DNA]</scope>
    <source>
        <strain evidence="1 2">DSM 13031</strain>
    </source>
</reference>
<dbReference type="OrthoDB" id="597970at2"/>
<protein>
    <submittedName>
        <fullName evidence="1">Uncharacterized protein</fullName>
    </submittedName>
</protein>
<comment type="caution">
    <text evidence="1">The sequence shown here is derived from an EMBL/GenBank/DDBJ whole genome shotgun (WGS) entry which is preliminary data.</text>
</comment>
<dbReference type="AlphaFoldDB" id="Q0YTK6"/>
<gene>
    <name evidence="1" type="ORF">CferDRAFT_1555</name>
</gene>
<organism evidence="1 2">
    <name type="scientific">Chlorobium ferrooxidans DSM 13031</name>
    <dbReference type="NCBI Taxonomy" id="377431"/>
    <lineage>
        <taxon>Bacteria</taxon>
        <taxon>Pseudomonadati</taxon>
        <taxon>Chlorobiota</taxon>
        <taxon>Chlorobiia</taxon>
        <taxon>Chlorobiales</taxon>
        <taxon>Chlorobiaceae</taxon>
        <taxon>Chlorobium/Pelodictyon group</taxon>
        <taxon>Chlorobium</taxon>
    </lineage>
</organism>
<dbReference type="RefSeq" id="WP_006365680.1">
    <property type="nucleotide sequence ID" value="NZ_AASE01000003.1"/>
</dbReference>
<keyword evidence="2" id="KW-1185">Reference proteome</keyword>
<accession>Q0YTK6</accession>
<sequence length="97" mass="11412">MSQFKVGDYIVYHKPKCSFSPGPRAKQIYPLEHGEEYHYVVDKFWKVVSVNNDGSLDVVTRTGKQHRLNTGDPNISKARILHHFLYRKRFPRINEQP</sequence>
<evidence type="ECO:0000313" key="2">
    <source>
        <dbReference type="Proteomes" id="UP000004162"/>
    </source>
</evidence>